<name>A0A501XAW9_9BACT</name>
<dbReference type="Gene3D" id="3.40.50.450">
    <property type="match status" value="1"/>
</dbReference>
<accession>A0A501XAW9</accession>
<gene>
    <name evidence="3" type="ORF">FJO69_00870</name>
</gene>
<proteinExistence type="inferred from homology"/>
<sequence>MKELLLFFTKKYKGNWVDIYKAISNKEKLNEEEYQEAINLFEHTKNYISIIDDNYPICFSNLDKPPFVLFYKGNIELLNAKNKIYLTSNFKNDIYKNTLEKIDILKVKHDCVFVSFAWKGEELEICEKLIKNNRKLILVLPCGIKAAKDLFPEFIFNENVLLLSEYWDDYHPTKLAFYARNRLLTALANKMIIISSKEKTLFRIVDEFLAYGKDIYCFQPSINEINNTNKDLINYGATMITNLNEVIN</sequence>
<comment type="similarity">
    <text evidence="1">Belongs to the DprA/Smf family.</text>
</comment>
<dbReference type="GO" id="GO:0009294">
    <property type="term" value="P:DNA-mediated transformation"/>
    <property type="evidence" value="ECO:0007669"/>
    <property type="project" value="InterPro"/>
</dbReference>
<comment type="caution">
    <text evidence="3">The sequence shown here is derived from an EMBL/GenBank/DDBJ whole genome shotgun (WGS) entry which is preliminary data.</text>
</comment>
<dbReference type="PANTHER" id="PTHR43022">
    <property type="entry name" value="PROTEIN SMF"/>
    <property type="match status" value="1"/>
</dbReference>
<dbReference type="EMBL" id="VFSS01000002">
    <property type="protein sequence ID" value="TPE57735.1"/>
    <property type="molecule type" value="Genomic_DNA"/>
</dbReference>
<dbReference type="Proteomes" id="UP000319776">
    <property type="component" value="Unassembled WGS sequence"/>
</dbReference>
<dbReference type="AlphaFoldDB" id="A0A501XAW9"/>
<evidence type="ECO:0000256" key="1">
    <source>
        <dbReference type="ARBA" id="ARBA00006525"/>
    </source>
</evidence>
<feature type="domain" description="Smf/DprA SLOG" evidence="2">
    <location>
        <begin position="47"/>
        <end position="247"/>
    </location>
</feature>
<evidence type="ECO:0000313" key="3">
    <source>
        <dbReference type="EMBL" id="TPE57735.1"/>
    </source>
</evidence>
<reference evidence="3 4" key="1">
    <citation type="submission" date="2019-06" db="EMBL/GenBank/DDBJ databases">
        <title>Mycoplasma falconis type strain whole genome sequence.</title>
        <authorList>
            <person name="Spergser J."/>
        </authorList>
    </citation>
    <scope>NUCLEOTIDE SEQUENCE [LARGE SCALE GENOMIC DNA]</scope>
    <source>
        <strain evidence="3 4">ATCC 51372</strain>
    </source>
</reference>
<organism evidence="3 4">
    <name type="scientific">[Mycoplasma] falconis</name>
    <dbReference type="NCBI Taxonomy" id="92403"/>
    <lineage>
        <taxon>Bacteria</taxon>
        <taxon>Bacillati</taxon>
        <taxon>Mycoplasmatota</taxon>
        <taxon>Mycoplasmoidales</taxon>
        <taxon>Metamycoplasmataceae</taxon>
        <taxon>Metamycoplasma</taxon>
    </lineage>
</organism>
<dbReference type="PANTHER" id="PTHR43022:SF1">
    <property type="entry name" value="PROTEIN SMF"/>
    <property type="match status" value="1"/>
</dbReference>
<evidence type="ECO:0000313" key="4">
    <source>
        <dbReference type="Proteomes" id="UP000319776"/>
    </source>
</evidence>
<dbReference type="InterPro" id="IPR057666">
    <property type="entry name" value="DrpA_SLOG"/>
</dbReference>
<evidence type="ECO:0000259" key="2">
    <source>
        <dbReference type="Pfam" id="PF02481"/>
    </source>
</evidence>
<dbReference type="Pfam" id="PF02481">
    <property type="entry name" value="DNA_processg_A"/>
    <property type="match status" value="1"/>
</dbReference>
<dbReference type="InterPro" id="IPR003488">
    <property type="entry name" value="DprA"/>
</dbReference>
<protein>
    <submittedName>
        <fullName evidence="3">DNA processing protein, SMF family</fullName>
    </submittedName>
</protein>
<dbReference type="RefSeq" id="WP_140781120.1">
    <property type="nucleotide sequence ID" value="NZ_VFSS01000002.1"/>
</dbReference>
<keyword evidence="4" id="KW-1185">Reference proteome</keyword>
<dbReference type="OrthoDB" id="9785707at2"/>